<accession>A0A8H4QER0</accession>
<organism evidence="1 2">
    <name type="scientific">Cudoniella acicularis</name>
    <dbReference type="NCBI Taxonomy" id="354080"/>
    <lineage>
        <taxon>Eukaryota</taxon>
        <taxon>Fungi</taxon>
        <taxon>Dikarya</taxon>
        <taxon>Ascomycota</taxon>
        <taxon>Pezizomycotina</taxon>
        <taxon>Leotiomycetes</taxon>
        <taxon>Helotiales</taxon>
        <taxon>Tricladiaceae</taxon>
        <taxon>Cudoniella</taxon>
    </lineage>
</organism>
<reference evidence="1 2" key="1">
    <citation type="submission" date="2020-03" db="EMBL/GenBank/DDBJ databases">
        <title>Draft Genome Sequence of Cudoniella acicularis.</title>
        <authorList>
            <person name="Buettner E."/>
            <person name="Kellner H."/>
        </authorList>
    </citation>
    <scope>NUCLEOTIDE SEQUENCE [LARGE SCALE GENOMIC DNA]</scope>
    <source>
        <strain evidence="1 2">DSM 108380</strain>
    </source>
</reference>
<dbReference type="EMBL" id="JAAMPI010002784">
    <property type="protein sequence ID" value="KAF4609415.1"/>
    <property type="molecule type" value="Genomic_DNA"/>
</dbReference>
<protein>
    <submittedName>
        <fullName evidence="1">Uncharacterized protein</fullName>
    </submittedName>
</protein>
<dbReference type="AlphaFoldDB" id="A0A8H4QER0"/>
<comment type="caution">
    <text evidence="1">The sequence shown here is derived from an EMBL/GenBank/DDBJ whole genome shotgun (WGS) entry which is preliminary data.</text>
</comment>
<dbReference type="Proteomes" id="UP000566819">
    <property type="component" value="Unassembled WGS sequence"/>
</dbReference>
<name>A0A8H4QER0_9HELO</name>
<proteinExistence type="predicted"/>
<sequence>MDASKGDTENVSRIIILKDDADNVSRVAILLVRRDSSLTPSDEVGTWNAGKGEAKNVFQILLFKLSVVAMSLRRKEAWLLPRSLETGPPYLLWHSTDHDSTRQFSKAKYKVVLCTEGSSRGGCHGIDDLTGFDPTTAPGFEHVQLTHLMHLQ</sequence>
<keyword evidence="2" id="KW-1185">Reference proteome</keyword>
<gene>
    <name evidence="1" type="ORF">G7Y89_g15863</name>
</gene>
<evidence type="ECO:0000313" key="2">
    <source>
        <dbReference type="Proteomes" id="UP000566819"/>
    </source>
</evidence>
<evidence type="ECO:0000313" key="1">
    <source>
        <dbReference type="EMBL" id="KAF4609415.1"/>
    </source>
</evidence>